<dbReference type="SUPFAM" id="SSF51206">
    <property type="entry name" value="cAMP-binding domain-like"/>
    <property type="match status" value="1"/>
</dbReference>
<gene>
    <name evidence="2" type="ORF">V8G56_11390</name>
</gene>
<dbReference type="Proteomes" id="UP001610104">
    <property type="component" value="Unassembled WGS sequence"/>
</dbReference>
<sequence length="188" mass="22128">MFTEYLNILSKYSPLSENTKSQLEPYISIKNLSKEELLLKHGDVCRHIYYVNKGFIRIFYFKDGKEVTEWLTNDKHFFFSITSYFESSPSHLIIEAIEDSEIIQLSKVGLDKLRKVNLEIANLMIEWISRSLVLSQKRMDSIQFETAKQRYDSLLKMQPEILNRVPLQHIASFLGITQETLSRIRSKK</sequence>
<dbReference type="RefSeq" id="WP_395438579.1">
    <property type="nucleotide sequence ID" value="NZ_JBAWKC010000003.1"/>
</dbReference>
<proteinExistence type="predicted"/>
<evidence type="ECO:0000259" key="1">
    <source>
        <dbReference type="PROSITE" id="PS50042"/>
    </source>
</evidence>
<keyword evidence="3" id="KW-1185">Reference proteome</keyword>
<dbReference type="CDD" id="cd00038">
    <property type="entry name" value="CAP_ED"/>
    <property type="match status" value="1"/>
</dbReference>
<evidence type="ECO:0000313" key="3">
    <source>
        <dbReference type="Proteomes" id="UP001610104"/>
    </source>
</evidence>
<dbReference type="Gene3D" id="2.60.120.10">
    <property type="entry name" value="Jelly Rolls"/>
    <property type="match status" value="1"/>
</dbReference>
<dbReference type="PROSITE" id="PS50042">
    <property type="entry name" value="CNMP_BINDING_3"/>
    <property type="match status" value="1"/>
</dbReference>
<dbReference type="InterPro" id="IPR018490">
    <property type="entry name" value="cNMP-bd_dom_sf"/>
</dbReference>
<protein>
    <submittedName>
        <fullName evidence="2">Crp/Fnr family transcriptional regulator</fullName>
    </submittedName>
</protein>
<dbReference type="Pfam" id="PF00027">
    <property type="entry name" value="cNMP_binding"/>
    <property type="match status" value="1"/>
</dbReference>
<dbReference type="EMBL" id="JBAWKC010000003">
    <property type="protein sequence ID" value="MFH6769344.1"/>
    <property type="molecule type" value="Genomic_DNA"/>
</dbReference>
<accession>A0ABW7MR85</accession>
<comment type="caution">
    <text evidence="2">The sequence shown here is derived from an EMBL/GenBank/DDBJ whole genome shotgun (WGS) entry which is preliminary data.</text>
</comment>
<reference evidence="2 3" key="1">
    <citation type="submission" date="2024-02" db="EMBL/GenBank/DDBJ databases">
        <title>A Gaetbulibacter species isolated from tidal flats and genomic insights of their niches.</title>
        <authorList>
            <person name="Ye Y."/>
        </authorList>
    </citation>
    <scope>NUCLEOTIDE SEQUENCE [LARGE SCALE GENOMIC DNA]</scope>
    <source>
        <strain evidence="2 3">KEM-8</strain>
    </source>
</reference>
<dbReference type="InterPro" id="IPR000595">
    <property type="entry name" value="cNMP-bd_dom"/>
</dbReference>
<name>A0ABW7MR85_9FLAO</name>
<feature type="domain" description="Cyclic nucleotide-binding" evidence="1">
    <location>
        <begin position="11"/>
        <end position="131"/>
    </location>
</feature>
<organism evidence="2 3">
    <name type="scientific">Gaetbulibacter aquiaggeris</name>
    <dbReference type="NCBI Taxonomy" id="1735373"/>
    <lineage>
        <taxon>Bacteria</taxon>
        <taxon>Pseudomonadati</taxon>
        <taxon>Bacteroidota</taxon>
        <taxon>Flavobacteriia</taxon>
        <taxon>Flavobacteriales</taxon>
        <taxon>Flavobacteriaceae</taxon>
        <taxon>Gaetbulibacter</taxon>
    </lineage>
</organism>
<evidence type="ECO:0000313" key="2">
    <source>
        <dbReference type="EMBL" id="MFH6769344.1"/>
    </source>
</evidence>
<dbReference type="InterPro" id="IPR014710">
    <property type="entry name" value="RmlC-like_jellyroll"/>
</dbReference>